<organism evidence="1 2">
    <name type="scientific">Klebsiella grimontii</name>
    <dbReference type="NCBI Taxonomy" id="2058152"/>
    <lineage>
        <taxon>Bacteria</taxon>
        <taxon>Pseudomonadati</taxon>
        <taxon>Pseudomonadota</taxon>
        <taxon>Gammaproteobacteria</taxon>
        <taxon>Enterobacterales</taxon>
        <taxon>Enterobacteriaceae</taxon>
        <taxon>Klebsiella/Raoultella group</taxon>
        <taxon>Klebsiella</taxon>
    </lineage>
</organism>
<reference evidence="2" key="1">
    <citation type="submission" date="2017-08" db="EMBL/GenBank/DDBJ databases">
        <authorList>
            <person name="Brisse S."/>
        </authorList>
    </citation>
    <scope>NUCLEOTIDE SEQUENCE [LARGE SCALE GENOMIC DNA]</scope>
    <source>
        <strain evidence="2">06D021</strain>
    </source>
</reference>
<sequence length="40" mass="4446">MGHDAGLADGRWRRNLAYRLAKDELTAVAFITAHNVYNAS</sequence>
<protein>
    <submittedName>
        <fullName evidence="1">Uncharacterized protein</fullName>
    </submittedName>
</protein>
<proteinExistence type="predicted"/>
<gene>
    <name evidence="1" type="ORF">KOSB73_150074</name>
</gene>
<evidence type="ECO:0000313" key="1">
    <source>
        <dbReference type="EMBL" id="SNU32851.1"/>
    </source>
</evidence>
<dbReference type="EMBL" id="FZTC01000007">
    <property type="protein sequence ID" value="SNU32851.1"/>
    <property type="molecule type" value="Genomic_DNA"/>
</dbReference>
<evidence type="ECO:0000313" key="2">
    <source>
        <dbReference type="Proteomes" id="UP000220639"/>
    </source>
</evidence>
<name>A0A285AVY8_9ENTR</name>
<accession>A0A285AVY8</accession>
<dbReference type="AlphaFoldDB" id="A0A285AVY8"/>
<dbReference type="Proteomes" id="UP000220639">
    <property type="component" value="Unassembled WGS sequence"/>
</dbReference>